<gene>
    <name evidence="1" type="ORF">L6164_025261</name>
</gene>
<sequence>MPMMQEERTLTNNKEYNTVKSLRYGHLMIMKDQDYDGSHIKGLLINFKEILGNNANGWKIKYYKGEGPDLKSSTANKDEEVYVILHIFDSSIKGVMCMLVGKVYILLLEADNVATIIDPKILKHLMENNVEYCMEDQPIPVLEIVRDQDKPDDFKLIDTSNTWVNLRAIKWLVNTGRLTNEILSVSKEKTIIKHFYKGLQLDQLYRQSVVRVLTNQRSRSLTLMQLMLNKSCPHQESYIGKVYILLLDADNVATIIDPSILQILKHLMENNVEYCMEDQPIPLIYTRAQFWRSFEIQINFFCLFMVDGFYLKDDFKLIDTSNMWVTLRAIKWLVNTGRLTNEILSFSKEKDNNQAFLQGTVAGSAIQAVCGESTNKPKEQIVDIDAADAGNELAAVEYIEDICKFYTLSKSCPHQKSYIGWWLHCPQQSKSCPHQKSYIGWNDAICLLHQIETLNLKYRCRVPVILQNRVDTHDDTLKVFS</sequence>
<reference evidence="1 2" key="1">
    <citation type="journal article" date="2022" name="DNA Res.">
        <title>Chromosomal-level genome assembly of the orchid tree Bauhinia variegata (Leguminosae; Cercidoideae) supports the allotetraploid origin hypothesis of Bauhinia.</title>
        <authorList>
            <person name="Zhong Y."/>
            <person name="Chen Y."/>
            <person name="Zheng D."/>
            <person name="Pang J."/>
            <person name="Liu Y."/>
            <person name="Luo S."/>
            <person name="Meng S."/>
            <person name="Qian L."/>
            <person name="Wei D."/>
            <person name="Dai S."/>
            <person name="Zhou R."/>
        </authorList>
    </citation>
    <scope>NUCLEOTIDE SEQUENCE [LARGE SCALE GENOMIC DNA]</scope>
    <source>
        <strain evidence="1">BV-YZ2020</strain>
    </source>
</reference>
<accession>A0ACB9M1N0</accession>
<dbReference type="EMBL" id="CM039435">
    <property type="protein sequence ID" value="KAI4317389.1"/>
    <property type="molecule type" value="Genomic_DNA"/>
</dbReference>
<protein>
    <submittedName>
        <fullName evidence="1">Uncharacterized protein</fullName>
    </submittedName>
</protein>
<dbReference type="Proteomes" id="UP000828941">
    <property type="component" value="Chromosome 10"/>
</dbReference>
<proteinExistence type="predicted"/>
<comment type="caution">
    <text evidence="1">The sequence shown here is derived from an EMBL/GenBank/DDBJ whole genome shotgun (WGS) entry which is preliminary data.</text>
</comment>
<keyword evidence="2" id="KW-1185">Reference proteome</keyword>
<name>A0ACB9M1N0_BAUVA</name>
<organism evidence="1 2">
    <name type="scientific">Bauhinia variegata</name>
    <name type="common">Purple orchid tree</name>
    <name type="synonym">Phanera variegata</name>
    <dbReference type="NCBI Taxonomy" id="167791"/>
    <lineage>
        <taxon>Eukaryota</taxon>
        <taxon>Viridiplantae</taxon>
        <taxon>Streptophyta</taxon>
        <taxon>Embryophyta</taxon>
        <taxon>Tracheophyta</taxon>
        <taxon>Spermatophyta</taxon>
        <taxon>Magnoliopsida</taxon>
        <taxon>eudicotyledons</taxon>
        <taxon>Gunneridae</taxon>
        <taxon>Pentapetalae</taxon>
        <taxon>rosids</taxon>
        <taxon>fabids</taxon>
        <taxon>Fabales</taxon>
        <taxon>Fabaceae</taxon>
        <taxon>Cercidoideae</taxon>
        <taxon>Cercideae</taxon>
        <taxon>Bauhiniinae</taxon>
        <taxon>Bauhinia</taxon>
    </lineage>
</organism>
<evidence type="ECO:0000313" key="1">
    <source>
        <dbReference type="EMBL" id="KAI4317389.1"/>
    </source>
</evidence>
<evidence type="ECO:0000313" key="2">
    <source>
        <dbReference type="Proteomes" id="UP000828941"/>
    </source>
</evidence>